<feature type="transmembrane region" description="Helical" evidence="1">
    <location>
        <begin position="46"/>
        <end position="64"/>
    </location>
</feature>
<gene>
    <name evidence="2" type="ORF">jaqu_28840</name>
</gene>
<proteinExistence type="predicted"/>
<dbReference type="InterPro" id="IPR018687">
    <property type="entry name" value="DUF2177_membr"/>
</dbReference>
<evidence type="ECO:0000313" key="2">
    <source>
        <dbReference type="EMBL" id="KIT15450.1"/>
    </source>
</evidence>
<evidence type="ECO:0000313" key="3">
    <source>
        <dbReference type="Proteomes" id="UP000032232"/>
    </source>
</evidence>
<evidence type="ECO:0008006" key="4">
    <source>
        <dbReference type="Google" id="ProtNLM"/>
    </source>
</evidence>
<organism evidence="2 3">
    <name type="scientific">Jannaschia aquimarina</name>
    <dbReference type="NCBI Taxonomy" id="935700"/>
    <lineage>
        <taxon>Bacteria</taxon>
        <taxon>Pseudomonadati</taxon>
        <taxon>Pseudomonadota</taxon>
        <taxon>Alphaproteobacteria</taxon>
        <taxon>Rhodobacterales</taxon>
        <taxon>Roseobacteraceae</taxon>
        <taxon>Jannaschia</taxon>
    </lineage>
</organism>
<keyword evidence="3" id="KW-1185">Reference proteome</keyword>
<dbReference type="OrthoDB" id="166547at2"/>
<feature type="transmembrane region" description="Helical" evidence="1">
    <location>
        <begin position="110"/>
        <end position="128"/>
    </location>
</feature>
<dbReference type="Proteomes" id="UP000032232">
    <property type="component" value="Unassembled WGS sequence"/>
</dbReference>
<evidence type="ECO:0000256" key="1">
    <source>
        <dbReference type="SAM" id="Phobius"/>
    </source>
</evidence>
<accession>A0A0D1EHY4</accession>
<dbReference type="RefSeq" id="WP_043919667.1">
    <property type="nucleotide sequence ID" value="NZ_FZPF01000008.1"/>
</dbReference>
<feature type="transmembrane region" description="Helical" evidence="1">
    <location>
        <begin position="71"/>
        <end position="90"/>
    </location>
</feature>
<sequence length="133" mass="14537">MQILTLYIASAIAFLALDSVMLTQVIQPLFQRHLGEMLRSPIDMGAATLFYLMYIAGIVWFVGWPALKEGSVSQALVQGALLGAFAYGTYELTSKAVMRDWSWTMVATDWAWGTVLTGLTAAIGVWVARSLTA</sequence>
<keyword evidence="1" id="KW-1133">Transmembrane helix</keyword>
<dbReference type="PATRIC" id="fig|935700.4.peg.2985"/>
<keyword evidence="1" id="KW-0472">Membrane</keyword>
<dbReference type="Pfam" id="PF09945">
    <property type="entry name" value="DUF2177"/>
    <property type="match status" value="1"/>
</dbReference>
<dbReference type="AlphaFoldDB" id="A0A0D1EHY4"/>
<dbReference type="STRING" id="935700.jaqu_28840"/>
<keyword evidence="1" id="KW-0812">Transmembrane</keyword>
<protein>
    <recommendedName>
        <fullName evidence="4">DUF2177 domain-containing protein</fullName>
    </recommendedName>
</protein>
<comment type="caution">
    <text evidence="2">The sequence shown here is derived from an EMBL/GenBank/DDBJ whole genome shotgun (WGS) entry which is preliminary data.</text>
</comment>
<name>A0A0D1EHY4_9RHOB</name>
<reference evidence="2 3" key="1">
    <citation type="submission" date="2015-02" db="EMBL/GenBank/DDBJ databases">
        <title>Genome Sequence of Jannaschia aquimarina DSM28248, a member of the Roseobacter clade.</title>
        <authorList>
            <person name="Voget S."/>
            <person name="Daniel R."/>
        </authorList>
    </citation>
    <scope>NUCLEOTIDE SEQUENCE [LARGE SCALE GENOMIC DNA]</scope>
    <source>
        <strain evidence="2 3">GSW-M26</strain>
    </source>
</reference>
<dbReference type="EMBL" id="JYFE01000050">
    <property type="protein sequence ID" value="KIT15450.1"/>
    <property type="molecule type" value="Genomic_DNA"/>
</dbReference>